<dbReference type="InterPro" id="IPR045860">
    <property type="entry name" value="Snake_toxin-like_sf"/>
</dbReference>
<accession>A0ABM5ESC9</accession>
<keyword evidence="6" id="KW-0593">Phospholipase A2 inhibitor</keyword>
<sequence>MQALLRFFLSFLLPTTDGQRILTTEKGCENSEICASTPVDLYLGQGKSYRAHLYCCTGKTCGNISPEWKPMILLEIGRTAKEGDERCVHWLTDPALPLYGYLSSIFLLVFLLSVPPEQVRPNGLQCPACYSWTQICSSEMVNCTGSDTYCFGVLSRIYTSRSLK</sequence>
<dbReference type="InterPro" id="IPR050918">
    <property type="entry name" value="CNF-like_PLA2_Inhibitor"/>
</dbReference>
<evidence type="ECO:0000256" key="3">
    <source>
        <dbReference type="ARBA" id="ARBA00023157"/>
    </source>
</evidence>
<feature type="signal peptide" evidence="4">
    <location>
        <begin position="1"/>
        <end position="18"/>
    </location>
</feature>
<gene>
    <name evidence="6" type="primary">LOC110070953</name>
</gene>
<protein>
    <submittedName>
        <fullName evidence="6">Phospholipase A2 inhibitor gamma subunit B-like</fullName>
    </submittedName>
</protein>
<comment type="subcellular location">
    <subcellularLocation>
        <location evidence="1">Secreted</location>
    </subcellularLocation>
</comment>
<dbReference type="PANTHER" id="PTHR20914">
    <property type="entry name" value="LY6/PLAUR DOMAIN-CONTAINING PROTEIN 8"/>
    <property type="match status" value="1"/>
</dbReference>
<organism evidence="5 6">
    <name type="scientific">Pogona vitticeps</name>
    <name type="common">central bearded dragon</name>
    <dbReference type="NCBI Taxonomy" id="103695"/>
    <lineage>
        <taxon>Eukaryota</taxon>
        <taxon>Metazoa</taxon>
        <taxon>Chordata</taxon>
        <taxon>Craniata</taxon>
        <taxon>Vertebrata</taxon>
        <taxon>Euteleostomi</taxon>
        <taxon>Lepidosauria</taxon>
        <taxon>Squamata</taxon>
        <taxon>Bifurcata</taxon>
        <taxon>Unidentata</taxon>
        <taxon>Episquamata</taxon>
        <taxon>Toxicofera</taxon>
        <taxon>Iguania</taxon>
        <taxon>Acrodonta</taxon>
        <taxon>Agamidae</taxon>
        <taxon>Amphibolurinae</taxon>
        <taxon>Pogona</taxon>
    </lineage>
</organism>
<keyword evidence="2" id="KW-0964">Secreted</keyword>
<feature type="chain" id="PRO_5046494396" evidence="4">
    <location>
        <begin position="19"/>
        <end position="164"/>
    </location>
</feature>
<evidence type="ECO:0000313" key="6">
    <source>
        <dbReference type="RefSeq" id="XP_072836063.1"/>
    </source>
</evidence>
<keyword evidence="4" id="KW-0732">Signal</keyword>
<evidence type="ECO:0000256" key="4">
    <source>
        <dbReference type="SAM" id="SignalP"/>
    </source>
</evidence>
<dbReference type="RefSeq" id="XP_072836063.1">
    <property type="nucleotide sequence ID" value="XM_072979962.1"/>
</dbReference>
<keyword evidence="3" id="KW-1015">Disulfide bond</keyword>
<dbReference type="GO" id="GO:0019834">
    <property type="term" value="F:phospholipase A2 inhibitor activity"/>
    <property type="evidence" value="ECO:0007669"/>
    <property type="project" value="UniProtKB-KW"/>
</dbReference>
<evidence type="ECO:0000313" key="5">
    <source>
        <dbReference type="Proteomes" id="UP001652642"/>
    </source>
</evidence>
<evidence type="ECO:0000256" key="2">
    <source>
        <dbReference type="ARBA" id="ARBA00022525"/>
    </source>
</evidence>
<dbReference type="Gene3D" id="2.10.60.10">
    <property type="entry name" value="CD59"/>
    <property type="match status" value="1"/>
</dbReference>
<reference evidence="6" key="1">
    <citation type="submission" date="2025-08" db="UniProtKB">
        <authorList>
            <consortium name="RefSeq"/>
        </authorList>
    </citation>
    <scope>IDENTIFICATION</scope>
</reference>
<proteinExistence type="predicted"/>
<keyword evidence="5" id="KW-1185">Reference proteome</keyword>
<name>A0ABM5ESC9_9SAUR</name>
<evidence type="ECO:0000256" key="1">
    <source>
        <dbReference type="ARBA" id="ARBA00004613"/>
    </source>
</evidence>
<dbReference type="Proteomes" id="UP001652642">
    <property type="component" value="Chromosome 9"/>
</dbReference>
<dbReference type="PANTHER" id="PTHR20914:SF30">
    <property type="entry name" value="LY6_PLAUR DOMAIN CONTAINING 9"/>
    <property type="match status" value="1"/>
</dbReference>
<dbReference type="GeneID" id="110070953"/>